<dbReference type="GO" id="GO:0016787">
    <property type="term" value="F:hydrolase activity"/>
    <property type="evidence" value="ECO:0007669"/>
    <property type="project" value="UniProtKB-KW"/>
</dbReference>
<gene>
    <name evidence="4" type="ORF">TSUD_129550</name>
</gene>
<dbReference type="Pfam" id="PF14223">
    <property type="entry name" value="Retrotran_gag_2"/>
    <property type="match status" value="1"/>
</dbReference>
<dbReference type="Gene3D" id="3.30.420.10">
    <property type="entry name" value="Ribonuclease H-like superfamily/Ribonuclease H"/>
    <property type="match status" value="2"/>
</dbReference>
<evidence type="ECO:0000256" key="1">
    <source>
        <dbReference type="ARBA" id="ARBA00022723"/>
    </source>
</evidence>
<dbReference type="GO" id="GO:0003964">
    <property type="term" value="F:RNA-directed DNA polymerase activity"/>
    <property type="evidence" value="ECO:0007669"/>
    <property type="project" value="UniProtKB-KW"/>
</dbReference>
<dbReference type="InterPro" id="IPR001584">
    <property type="entry name" value="Integrase_cat-core"/>
</dbReference>
<dbReference type="PANTHER" id="PTHR42648">
    <property type="entry name" value="TRANSPOSASE, PUTATIVE-RELATED"/>
    <property type="match status" value="1"/>
</dbReference>
<evidence type="ECO:0000256" key="2">
    <source>
        <dbReference type="ARBA" id="ARBA00022801"/>
    </source>
</evidence>
<keyword evidence="1" id="KW-0479">Metal-binding</keyword>
<dbReference type="CDD" id="cd09272">
    <property type="entry name" value="RNase_HI_RT_Ty1"/>
    <property type="match status" value="1"/>
</dbReference>
<dbReference type="EMBL" id="DF974128">
    <property type="protein sequence ID" value="GAU45509.1"/>
    <property type="molecule type" value="Genomic_DNA"/>
</dbReference>
<dbReference type="GO" id="GO:0003676">
    <property type="term" value="F:nucleic acid binding"/>
    <property type="evidence" value="ECO:0007669"/>
    <property type="project" value="InterPro"/>
</dbReference>
<proteinExistence type="predicted"/>
<dbReference type="SUPFAM" id="SSF56672">
    <property type="entry name" value="DNA/RNA polymerases"/>
    <property type="match status" value="1"/>
</dbReference>
<dbReference type="GO" id="GO:0006310">
    <property type="term" value="P:DNA recombination"/>
    <property type="evidence" value="ECO:0007669"/>
    <property type="project" value="UniProtKB-KW"/>
</dbReference>
<dbReference type="InterPro" id="IPR013103">
    <property type="entry name" value="RVT_2"/>
</dbReference>
<dbReference type="Proteomes" id="UP000242715">
    <property type="component" value="Unassembled WGS sequence"/>
</dbReference>
<dbReference type="InterPro" id="IPR057670">
    <property type="entry name" value="SH3_retrovirus"/>
</dbReference>
<dbReference type="OrthoDB" id="783026at2759"/>
<accession>A0A2Z6PI76</accession>
<evidence type="ECO:0000259" key="3">
    <source>
        <dbReference type="PROSITE" id="PS50994"/>
    </source>
</evidence>
<dbReference type="PROSITE" id="PS50994">
    <property type="entry name" value="INTEGRASE"/>
    <property type="match status" value="1"/>
</dbReference>
<keyword evidence="5" id="KW-1185">Reference proteome</keyword>
<protein>
    <recommendedName>
        <fullName evidence="3">Integrase catalytic domain-containing protein</fullName>
    </recommendedName>
</protein>
<dbReference type="Pfam" id="PF25597">
    <property type="entry name" value="SH3_retrovirus"/>
    <property type="match status" value="1"/>
</dbReference>
<dbReference type="GO" id="GO:0003887">
    <property type="term" value="F:DNA-directed DNA polymerase activity"/>
    <property type="evidence" value="ECO:0007669"/>
    <property type="project" value="UniProtKB-KW"/>
</dbReference>
<feature type="domain" description="Integrase catalytic" evidence="3">
    <location>
        <begin position="46"/>
        <end position="142"/>
    </location>
</feature>
<dbReference type="InterPro" id="IPR043502">
    <property type="entry name" value="DNA/RNA_pol_sf"/>
</dbReference>
<dbReference type="InterPro" id="IPR012337">
    <property type="entry name" value="RNaseH-like_sf"/>
</dbReference>
<dbReference type="SUPFAM" id="SSF53098">
    <property type="entry name" value="Ribonuclease H-like"/>
    <property type="match status" value="2"/>
</dbReference>
<keyword evidence="2" id="KW-0378">Hydrolase</keyword>
<reference evidence="5" key="1">
    <citation type="journal article" date="2017" name="Front. Plant Sci.">
        <title>Climate Clever Clovers: New Paradigm to Reduce the Environmental Footprint of Ruminants by Breeding Low Methanogenic Forages Utilizing Haplotype Variation.</title>
        <authorList>
            <person name="Kaur P."/>
            <person name="Appels R."/>
            <person name="Bayer P.E."/>
            <person name="Keeble-Gagnere G."/>
            <person name="Wang J."/>
            <person name="Hirakawa H."/>
            <person name="Shirasawa K."/>
            <person name="Vercoe P."/>
            <person name="Stefanova K."/>
            <person name="Durmic Z."/>
            <person name="Nichols P."/>
            <person name="Revell C."/>
            <person name="Isobe S.N."/>
            <person name="Edwards D."/>
            <person name="Erskine W."/>
        </authorList>
    </citation>
    <scope>NUCLEOTIDE SEQUENCE [LARGE SCALE GENOMIC DNA]</scope>
    <source>
        <strain evidence="5">cv. Daliak</strain>
    </source>
</reference>
<dbReference type="GO" id="GO:0015074">
    <property type="term" value="P:DNA integration"/>
    <property type="evidence" value="ECO:0007669"/>
    <property type="project" value="UniProtKB-KW"/>
</dbReference>
<dbReference type="Pfam" id="PF07727">
    <property type="entry name" value="RVT_2"/>
    <property type="match status" value="1"/>
</dbReference>
<organism evidence="4 5">
    <name type="scientific">Trifolium subterraneum</name>
    <name type="common">Subterranean clover</name>
    <dbReference type="NCBI Taxonomy" id="3900"/>
    <lineage>
        <taxon>Eukaryota</taxon>
        <taxon>Viridiplantae</taxon>
        <taxon>Streptophyta</taxon>
        <taxon>Embryophyta</taxon>
        <taxon>Tracheophyta</taxon>
        <taxon>Spermatophyta</taxon>
        <taxon>Magnoliopsida</taxon>
        <taxon>eudicotyledons</taxon>
        <taxon>Gunneridae</taxon>
        <taxon>Pentapetalae</taxon>
        <taxon>rosids</taxon>
        <taxon>fabids</taxon>
        <taxon>Fabales</taxon>
        <taxon>Fabaceae</taxon>
        <taxon>Papilionoideae</taxon>
        <taxon>50 kb inversion clade</taxon>
        <taxon>NPAAA clade</taxon>
        <taxon>Hologalegina</taxon>
        <taxon>IRL clade</taxon>
        <taxon>Trifolieae</taxon>
        <taxon>Trifolium</taxon>
    </lineage>
</organism>
<dbReference type="PANTHER" id="PTHR42648:SF18">
    <property type="entry name" value="RETROTRANSPOSON, UNCLASSIFIED-LIKE PROTEIN"/>
    <property type="match status" value="1"/>
</dbReference>
<dbReference type="GO" id="GO:0046872">
    <property type="term" value="F:metal ion binding"/>
    <property type="evidence" value="ECO:0007669"/>
    <property type="project" value="UniProtKB-KW"/>
</dbReference>
<sequence length="964" mass="110017">MSTNHSNGHFPMNLPILTGKNYDNWCKQMKVVFRFQEMWNLVTEGVLRTDGGGEYMSSEFTALCEQDGIIHEVTPPYTPQQNGIAERKNRTIMNMVRSMLNSKGLPKELWGEAVATTTYVLNRCPTKRLEGITPEECWTGSKPSVSHLRVFGSVAYKHVPDQLRKKLDNKSEMMILVGYHNTGGYKLFDPINRTIVISRDVLIDEAKEWDWKKSIEKSTVSIMCEDEEVIRRMDQSESSRPQRSRQMPVRLQEYEITQDNEVNEEGDLVHLAFLADSEPVNDSEALKSSKWKEAMKEELRSIENNNTWSLTELPPMKKAIAVKWVYKVKMSPQGEITRHKARLVAKGFLHEKVGDCESYKEAWDILAQSFRGADQVKEVKLQTFKRQFDLIQMEESETVSDYFTKVIRLVNQIKNCGETIEAKFVVSKILRSLTPRFDHVVAAIETSKRISEISKEELLGCLESNEQRMNERKAAKGKSEIALQAQSNRGRGVCEECVQAKQPKSSFSKDAERRTKDLLEVVYSDVSGPLQVNSLGGNKYFVTFIDNHSRKLWTYLINKKSEVLEVFKRFKSLVERQSGFKEKELTMKSEEVFVKQPPGFEVKGQTNKVYKLHKALYGLKQAPRAWNKRIDGYLSQIGFIKCVTEHVVYVRKDKNKGVIILCLYVDDLLITGSNEEYIADFKKQMMREFEMNDIGHLSYFLGIEFTRCARGLMMHQKRYASEILKRFDIVNCNLAVTPAEPRLQLSKCEEEDSVDPTKFRSLIGSLRYLCNTRPDLVYSVGIVSRFMDKPRVSHLAAVKRILRYVKGTMDCGIVFPASDVGKNCKLVGYTDASWCGDVEDRKSTVGYLFLIGDAPISWCSKKEQVVALSSCEAEYIAASMCATQAIWLKNLIEEIAGKGMDSVILKIDNISAINLAKNPISHGRSKHIEMSEVQLADILTKSVQNEVFKRLRDLMGVTSLANMN</sequence>
<dbReference type="GO" id="GO:0004519">
    <property type="term" value="F:endonuclease activity"/>
    <property type="evidence" value="ECO:0007669"/>
    <property type="project" value="UniProtKB-KW"/>
</dbReference>
<name>A0A2Z6PI76_TRISU</name>
<evidence type="ECO:0000313" key="4">
    <source>
        <dbReference type="EMBL" id="GAU45509.1"/>
    </source>
</evidence>
<dbReference type="InterPro" id="IPR036397">
    <property type="entry name" value="RNaseH_sf"/>
</dbReference>
<evidence type="ECO:0000313" key="5">
    <source>
        <dbReference type="Proteomes" id="UP000242715"/>
    </source>
</evidence>
<dbReference type="AlphaFoldDB" id="A0A2Z6PI76"/>
<dbReference type="InterPro" id="IPR039537">
    <property type="entry name" value="Retrotran_Ty1/copia-like"/>
</dbReference>